<dbReference type="RefSeq" id="WP_097383866.1">
    <property type="nucleotide sequence ID" value="NZ_CP023741.1"/>
</dbReference>
<organism evidence="1 2">
    <name type="scientific">Sphingobium yanoikuyae</name>
    <name type="common">Sphingomonas yanoikuyae</name>
    <dbReference type="NCBI Taxonomy" id="13690"/>
    <lineage>
        <taxon>Bacteria</taxon>
        <taxon>Pseudomonadati</taxon>
        <taxon>Pseudomonadota</taxon>
        <taxon>Alphaproteobacteria</taxon>
        <taxon>Sphingomonadales</taxon>
        <taxon>Sphingomonadaceae</taxon>
        <taxon>Sphingobium</taxon>
    </lineage>
</organism>
<dbReference type="Proteomes" id="UP000219422">
    <property type="component" value="Chromosome"/>
</dbReference>
<gene>
    <name evidence="1" type="ORF">A6768_12550</name>
</gene>
<dbReference type="GeneID" id="57777658"/>
<evidence type="ECO:0000313" key="1">
    <source>
        <dbReference type="EMBL" id="ATI80741.1"/>
    </source>
</evidence>
<dbReference type="EMBL" id="CP023741">
    <property type="protein sequence ID" value="ATI80741.1"/>
    <property type="molecule type" value="Genomic_DNA"/>
</dbReference>
<proteinExistence type="predicted"/>
<dbReference type="KEGG" id="sya:A6768_12550"/>
<dbReference type="AlphaFoldDB" id="A0A291N0E8"/>
<sequence length="98" mass="10811">MGAQVREELLMALHGAIADPQSGILCLQGCHDQMDLAPANLIFRRWPDRSVDAGAFAVDAVMQGFKLRYRERLVSADRLLYFAMEPGALHCLPGLPIC</sequence>
<protein>
    <submittedName>
        <fullName evidence="1">Uncharacterized protein</fullName>
    </submittedName>
</protein>
<reference evidence="1 2" key="1">
    <citation type="submission" date="2017-10" db="EMBL/GenBank/DDBJ databases">
        <title>Sphingobium yanoikuyae S72.</title>
        <authorList>
            <person name="Sanchez E."/>
            <person name="Bustos P."/>
            <person name="Mendoza P."/>
            <person name="Guo X."/>
            <person name="Mendoza A."/>
        </authorList>
    </citation>
    <scope>NUCLEOTIDE SEQUENCE [LARGE SCALE GENOMIC DNA]</scope>
    <source>
        <strain evidence="1 2">S72</strain>
    </source>
</reference>
<accession>A0A291N0E8</accession>
<name>A0A291N0E8_SPHYA</name>
<evidence type="ECO:0000313" key="2">
    <source>
        <dbReference type="Proteomes" id="UP000219422"/>
    </source>
</evidence>